<dbReference type="Proteomes" id="UP000803884">
    <property type="component" value="Unassembled WGS sequence"/>
</dbReference>
<feature type="transmembrane region" description="Helical" evidence="7">
    <location>
        <begin position="672"/>
        <end position="692"/>
    </location>
</feature>
<keyword evidence="2" id="KW-0328">Glycosyltransferase</keyword>
<keyword evidence="6 7" id="KW-0472">Membrane</keyword>
<dbReference type="AlphaFoldDB" id="A0AB34KN35"/>
<keyword evidence="10" id="KW-1185">Reference proteome</keyword>
<feature type="transmembrane region" description="Helical" evidence="7">
    <location>
        <begin position="7"/>
        <end position="29"/>
    </location>
</feature>
<dbReference type="GeneID" id="96007909"/>
<dbReference type="CDD" id="cd06421">
    <property type="entry name" value="CESA_CelA_like"/>
    <property type="match status" value="1"/>
</dbReference>
<evidence type="ECO:0000259" key="8">
    <source>
        <dbReference type="Pfam" id="PF13632"/>
    </source>
</evidence>
<dbReference type="EMBL" id="JAAQHG020000021">
    <property type="protein sequence ID" value="KAL1585112.1"/>
    <property type="molecule type" value="Genomic_DNA"/>
</dbReference>
<accession>A0AB34KN35</accession>
<name>A0AB34KN35_9PEZI</name>
<sequence length="695" mass="77174">MPDLKSCLWLAMPPTALLSFSSLITYLVFRLYYLATAQRVQHEHPDHDVRTNGLRTIALPWVFFGLEIVILLPNAIPYILRLLAIKPAKREKEYLTGDDVPNIDVLITTCNEDVHVVMDTIRAACVLDYPADKYRIFVCDDGASKPLRTAVEAHALQHTQLHYTARIKGPVKDYKAGNLNAGLSYSGSLHPLSFSVPNSKEGLVVNEKESESPQTVIATDTDATGSTVDLGIEHGVPMCVELAPWGQYVAGLDADMIPEPHWLRTLVPHIDADPKCAMVCPPQTFYDIPLNDPLTQTMAHFAGMTEVINDALGHADCLGSGYVMRRAALESIGGFPTESLSEDVCCSATLLGAGWKTAFVAEAVQYGSVPESYLGHVKQRTRWWIGHIQTAMLFKLRMGSRAKHLNLRQRLAGFAFDLRQLVQIPIALSYIIIPFVLLSGSPLVFWATGSQLKILIRLVSIWSACHWLHNGVMGAIAGKGNDFTSYDVRMASYDSEMEQWLSPYYFVAFMRSFILPKALGGVATGFKASGSISSDLQERSAADRAPLLRRLRVTLFSHHAIVHLIFVSACVAGVALNFARTFSSEDIPNLWDTTILTTTREQLIFLITRMGWPPLFWLQFVASALTPITYTFWPPTQPDREELLDRDEKTGLAYPKPEARMPSRTAAGGWRYGRAALSMVYTLVLFVANELVDLN</sequence>
<feature type="transmembrane region" description="Helical" evidence="7">
    <location>
        <begin position="58"/>
        <end position="80"/>
    </location>
</feature>
<feature type="domain" description="Glycosyltransferase 2-like" evidence="8">
    <location>
        <begin position="249"/>
        <end position="437"/>
    </location>
</feature>
<dbReference type="InterPro" id="IPR050321">
    <property type="entry name" value="Glycosyltr_2/OpgH_subfam"/>
</dbReference>
<dbReference type="InterPro" id="IPR029044">
    <property type="entry name" value="Nucleotide-diphossugar_trans"/>
</dbReference>
<reference evidence="9 10" key="1">
    <citation type="journal article" date="2020" name="Microbiol. Resour. Announc.">
        <title>Draft Genome Sequence of a Cladosporium Species Isolated from the Mesophotic Ascidian Didemnum maculosum.</title>
        <authorList>
            <person name="Gioti A."/>
            <person name="Siaperas R."/>
            <person name="Nikolaivits E."/>
            <person name="Le Goff G."/>
            <person name="Ouazzani J."/>
            <person name="Kotoulas G."/>
            <person name="Topakas E."/>
        </authorList>
    </citation>
    <scope>NUCLEOTIDE SEQUENCE [LARGE SCALE GENOMIC DNA]</scope>
    <source>
        <strain evidence="9 10">TM138-S3</strain>
    </source>
</reference>
<dbReference type="SUPFAM" id="SSF53448">
    <property type="entry name" value="Nucleotide-diphospho-sugar transferases"/>
    <property type="match status" value="1"/>
</dbReference>
<organism evidence="9 10">
    <name type="scientific">Cladosporium halotolerans</name>
    <dbReference type="NCBI Taxonomy" id="1052096"/>
    <lineage>
        <taxon>Eukaryota</taxon>
        <taxon>Fungi</taxon>
        <taxon>Dikarya</taxon>
        <taxon>Ascomycota</taxon>
        <taxon>Pezizomycotina</taxon>
        <taxon>Dothideomycetes</taxon>
        <taxon>Dothideomycetidae</taxon>
        <taxon>Cladosporiales</taxon>
        <taxon>Cladosporiaceae</taxon>
        <taxon>Cladosporium</taxon>
    </lineage>
</organism>
<dbReference type="GO" id="GO:0016757">
    <property type="term" value="F:glycosyltransferase activity"/>
    <property type="evidence" value="ECO:0007669"/>
    <property type="project" value="UniProtKB-KW"/>
</dbReference>
<evidence type="ECO:0000256" key="6">
    <source>
        <dbReference type="ARBA" id="ARBA00023136"/>
    </source>
</evidence>
<feature type="transmembrane region" description="Helical" evidence="7">
    <location>
        <begin position="560"/>
        <end position="579"/>
    </location>
</feature>
<evidence type="ECO:0000313" key="9">
    <source>
        <dbReference type="EMBL" id="KAL1585112.1"/>
    </source>
</evidence>
<evidence type="ECO:0000313" key="10">
    <source>
        <dbReference type="Proteomes" id="UP000803884"/>
    </source>
</evidence>
<keyword evidence="3" id="KW-0808">Transferase</keyword>
<dbReference type="GO" id="GO:0016020">
    <property type="term" value="C:membrane"/>
    <property type="evidence" value="ECO:0007669"/>
    <property type="project" value="UniProtKB-SubCell"/>
</dbReference>
<protein>
    <recommendedName>
        <fullName evidence="8">Glycosyltransferase 2-like domain-containing protein</fullName>
    </recommendedName>
</protein>
<dbReference type="RefSeq" id="XP_069228218.1">
    <property type="nucleotide sequence ID" value="XM_069375071.1"/>
</dbReference>
<evidence type="ECO:0000256" key="1">
    <source>
        <dbReference type="ARBA" id="ARBA00004141"/>
    </source>
</evidence>
<evidence type="ECO:0000256" key="7">
    <source>
        <dbReference type="SAM" id="Phobius"/>
    </source>
</evidence>
<comment type="caution">
    <text evidence="9">The sequence shown here is derived from an EMBL/GenBank/DDBJ whole genome shotgun (WGS) entry which is preliminary data.</text>
</comment>
<comment type="subcellular location">
    <subcellularLocation>
        <location evidence="1">Membrane</location>
        <topology evidence="1">Multi-pass membrane protein</topology>
    </subcellularLocation>
</comment>
<evidence type="ECO:0000256" key="2">
    <source>
        <dbReference type="ARBA" id="ARBA00022676"/>
    </source>
</evidence>
<evidence type="ECO:0000256" key="3">
    <source>
        <dbReference type="ARBA" id="ARBA00022679"/>
    </source>
</evidence>
<evidence type="ECO:0000256" key="4">
    <source>
        <dbReference type="ARBA" id="ARBA00022692"/>
    </source>
</evidence>
<dbReference type="PANTHER" id="PTHR43867:SF2">
    <property type="entry name" value="CELLULOSE SYNTHASE CATALYTIC SUBUNIT A [UDP-FORMING]"/>
    <property type="match status" value="1"/>
</dbReference>
<evidence type="ECO:0000256" key="5">
    <source>
        <dbReference type="ARBA" id="ARBA00022989"/>
    </source>
</evidence>
<keyword evidence="4 7" id="KW-0812">Transmembrane</keyword>
<dbReference type="InterPro" id="IPR001173">
    <property type="entry name" value="Glyco_trans_2-like"/>
</dbReference>
<dbReference type="Pfam" id="PF13632">
    <property type="entry name" value="Glyco_trans_2_3"/>
    <property type="match status" value="1"/>
</dbReference>
<dbReference type="Gene3D" id="3.90.550.10">
    <property type="entry name" value="Spore Coat Polysaccharide Biosynthesis Protein SpsA, Chain A"/>
    <property type="match status" value="2"/>
</dbReference>
<feature type="transmembrane region" description="Helical" evidence="7">
    <location>
        <begin position="615"/>
        <end position="633"/>
    </location>
</feature>
<proteinExistence type="predicted"/>
<gene>
    <name evidence="9" type="ORF">WHR41_06466</name>
</gene>
<keyword evidence="5 7" id="KW-1133">Transmembrane helix</keyword>
<feature type="transmembrane region" description="Helical" evidence="7">
    <location>
        <begin position="427"/>
        <end position="448"/>
    </location>
</feature>
<dbReference type="PANTHER" id="PTHR43867">
    <property type="entry name" value="CELLULOSE SYNTHASE CATALYTIC SUBUNIT A [UDP-FORMING]"/>
    <property type="match status" value="1"/>
</dbReference>